<dbReference type="GO" id="GO:0009307">
    <property type="term" value="P:DNA restriction-modification system"/>
    <property type="evidence" value="ECO:0007669"/>
    <property type="project" value="UniProtKB-KW"/>
</dbReference>
<dbReference type="AlphaFoldDB" id="A0A974QNR9"/>
<keyword evidence="2" id="KW-0489">Methyltransferase</keyword>
<dbReference type="GO" id="GO:0003677">
    <property type="term" value="F:DNA binding"/>
    <property type="evidence" value="ECO:0007669"/>
    <property type="project" value="InterPro"/>
</dbReference>
<name>A0A974QNR9_STAHO</name>
<dbReference type="PIRSF" id="PIRSF015855">
    <property type="entry name" value="TypeIII_Mtase_mKpnI"/>
    <property type="match status" value="1"/>
</dbReference>
<dbReference type="InterPro" id="IPR002941">
    <property type="entry name" value="DNA_methylase_N4/N6"/>
</dbReference>
<proteinExistence type="inferred from homology"/>
<dbReference type="RefSeq" id="WP_107640093.1">
    <property type="nucleotide sequence ID" value="NZ_PZHX01000007.1"/>
</dbReference>
<evidence type="ECO:0000256" key="1">
    <source>
        <dbReference type="ARBA" id="ARBA00006594"/>
    </source>
</evidence>
<dbReference type="Proteomes" id="UP000241540">
    <property type="component" value="Unassembled WGS sequence"/>
</dbReference>
<accession>A0A974QNR9</accession>
<evidence type="ECO:0000259" key="6">
    <source>
        <dbReference type="Pfam" id="PF01555"/>
    </source>
</evidence>
<dbReference type="InterPro" id="IPR002052">
    <property type="entry name" value="DNA_methylase_N6_adenine_CS"/>
</dbReference>
<dbReference type="Gene3D" id="3.40.50.150">
    <property type="entry name" value="Vaccinia Virus protein VP39"/>
    <property type="match status" value="1"/>
</dbReference>
<dbReference type="InterPro" id="IPR029063">
    <property type="entry name" value="SAM-dependent_MTases_sf"/>
</dbReference>
<dbReference type="EMBL" id="PZHX01000007">
    <property type="protein sequence ID" value="PTK31162.1"/>
    <property type="molecule type" value="Genomic_DNA"/>
</dbReference>
<comment type="similarity">
    <text evidence="1">Belongs to the N(4)/N(6)-methyltransferase family.</text>
</comment>
<dbReference type="InterPro" id="IPR001091">
    <property type="entry name" value="RM_Methyltransferase"/>
</dbReference>
<dbReference type="PROSITE" id="PS00092">
    <property type="entry name" value="N6_MTASE"/>
    <property type="match status" value="1"/>
</dbReference>
<gene>
    <name evidence="7" type="ORF">BUZ51_04300</name>
</gene>
<evidence type="ECO:0000256" key="2">
    <source>
        <dbReference type="ARBA" id="ARBA00022603"/>
    </source>
</evidence>
<dbReference type="PANTHER" id="PTHR13370:SF3">
    <property type="entry name" value="TRNA (GUANINE(10)-N2)-METHYLTRANSFERASE HOMOLOG"/>
    <property type="match status" value="1"/>
</dbReference>
<sequence>MKLELQWLHKNKKENIEPRIIIHDKEKSYGDKNTGNKLIFGDNLLALKALEAEYTGKIKAIYIDPPYNTKNAFDHYDDNKEHSIWLELMYQRLKVLQKLLAEDGTIWISIDNQECHYLKVICDEIFGRNSFISDITYERSGSAGLGQSGSFVNTSEHILVYGKNEKKLNNVLGQTPLPLKTKKRYNKVLVSEGEKKLIKEFPSKSNKLPVKIFKHSNFSIETISLKKPEERSEEINEEYINKYQRIFRTNNVQKENAFQNSLINEMEKTSLYTVEYTPSRGKYKDQLITLYYYNAELFSWLKDTSFIENDVIFKTNKLTSVWKHEEIPKADLAKEGNVEFSRSKKPEQLIKRILELSTNEGDLILDSFLGSGTTAAVAHKMNRKWIGIELGEHALTLCKPRLDRVIDNKDKSGITKSVNWNGGGGYDFYSLAPSLIKEDELGERVINKDLTDEQLSRTIALHEGFSLIKEDNYYWKQFKGTEHSYLYVLNDYVSEELLNDIQNSMQKDEFLLLVCRSFDNHIINKFNNIKIKKIDSYRLENYDYAQENYKLNIVEYRDEVDDFE</sequence>
<dbReference type="PANTHER" id="PTHR13370">
    <property type="entry name" value="RNA METHYLASE-RELATED"/>
    <property type="match status" value="1"/>
</dbReference>
<evidence type="ECO:0000256" key="5">
    <source>
        <dbReference type="ARBA" id="ARBA00022747"/>
    </source>
</evidence>
<evidence type="ECO:0000313" key="8">
    <source>
        <dbReference type="Proteomes" id="UP000241540"/>
    </source>
</evidence>
<keyword evidence="4" id="KW-0949">S-adenosyl-L-methionine</keyword>
<dbReference type="Pfam" id="PF01555">
    <property type="entry name" value="N6_N4_Mtase"/>
    <property type="match status" value="1"/>
</dbReference>
<organism evidence="7 8">
    <name type="scientific">Staphylococcus hominis</name>
    <dbReference type="NCBI Taxonomy" id="1290"/>
    <lineage>
        <taxon>Bacteria</taxon>
        <taxon>Bacillati</taxon>
        <taxon>Bacillota</taxon>
        <taxon>Bacilli</taxon>
        <taxon>Bacillales</taxon>
        <taxon>Staphylococcaceae</taxon>
        <taxon>Staphylococcus</taxon>
    </lineage>
</organism>
<feature type="domain" description="DNA methylase N-4/N-6" evidence="6">
    <location>
        <begin position="58"/>
        <end position="397"/>
    </location>
</feature>
<dbReference type="SUPFAM" id="SSF53335">
    <property type="entry name" value="S-adenosyl-L-methionine-dependent methyltransferases"/>
    <property type="match status" value="1"/>
</dbReference>
<keyword evidence="3" id="KW-0808">Transferase</keyword>
<dbReference type="GO" id="GO:0008170">
    <property type="term" value="F:N-methyltransferase activity"/>
    <property type="evidence" value="ECO:0007669"/>
    <property type="project" value="InterPro"/>
</dbReference>
<reference evidence="7 8" key="1">
    <citation type="journal article" date="2016" name="Front. Microbiol.">
        <title>Comprehensive Phylogenetic Analysis of Bovine Non-aureus Staphylococci Species Based on Whole-Genome Sequencing.</title>
        <authorList>
            <person name="Naushad S."/>
            <person name="Barkema H.W."/>
            <person name="Luby C."/>
            <person name="Condas L.A."/>
            <person name="Nobrega D.B."/>
            <person name="Carson D.A."/>
            <person name="De Buck J."/>
        </authorList>
    </citation>
    <scope>NUCLEOTIDE SEQUENCE [LARGE SCALE GENOMIC DNA]</scope>
    <source>
        <strain evidence="7 8">SNUC 5336</strain>
    </source>
</reference>
<evidence type="ECO:0000256" key="4">
    <source>
        <dbReference type="ARBA" id="ARBA00022691"/>
    </source>
</evidence>
<evidence type="ECO:0000256" key="3">
    <source>
        <dbReference type="ARBA" id="ARBA00022679"/>
    </source>
</evidence>
<dbReference type="GO" id="GO:0005737">
    <property type="term" value="C:cytoplasm"/>
    <property type="evidence" value="ECO:0007669"/>
    <property type="project" value="TreeGrafter"/>
</dbReference>
<dbReference type="PRINTS" id="PR00508">
    <property type="entry name" value="S21N4MTFRASE"/>
</dbReference>
<dbReference type="GO" id="GO:0009007">
    <property type="term" value="F:site-specific DNA-methyltransferase (adenine-specific) activity"/>
    <property type="evidence" value="ECO:0007669"/>
    <property type="project" value="TreeGrafter"/>
</dbReference>
<dbReference type="InterPro" id="IPR002295">
    <property type="entry name" value="N4/N6-MTase_EcoPI_Mod-like"/>
</dbReference>
<keyword evidence="5" id="KW-0680">Restriction system</keyword>
<protein>
    <submittedName>
        <fullName evidence="7">Site-specific DNA-methyltransferase</fullName>
    </submittedName>
</protein>
<evidence type="ECO:0000313" key="7">
    <source>
        <dbReference type="EMBL" id="PTK31162.1"/>
    </source>
</evidence>
<comment type="caution">
    <text evidence="7">The sequence shown here is derived from an EMBL/GenBank/DDBJ whole genome shotgun (WGS) entry which is preliminary data.</text>
</comment>
<dbReference type="GO" id="GO:0032259">
    <property type="term" value="P:methylation"/>
    <property type="evidence" value="ECO:0007669"/>
    <property type="project" value="UniProtKB-KW"/>
</dbReference>